<dbReference type="GO" id="GO:0045892">
    <property type="term" value="P:negative regulation of DNA-templated transcription"/>
    <property type="evidence" value="ECO:0007669"/>
    <property type="project" value="TreeGrafter"/>
</dbReference>
<feature type="binding site" evidence="9">
    <location>
        <position position="102"/>
    </location>
    <ligand>
        <name>Zn(2+)</name>
        <dbReference type="ChEBI" id="CHEBI:29105"/>
    </ligand>
</feature>
<dbReference type="GO" id="GO:0008270">
    <property type="term" value="F:zinc ion binding"/>
    <property type="evidence" value="ECO:0007669"/>
    <property type="project" value="TreeGrafter"/>
</dbReference>
<feature type="binding site" evidence="10">
    <location>
        <position position="128"/>
    </location>
    <ligand>
        <name>Fe cation</name>
        <dbReference type="ChEBI" id="CHEBI:24875"/>
    </ligand>
</feature>
<dbReference type="CDD" id="cd07153">
    <property type="entry name" value="Fur_like"/>
    <property type="match status" value="1"/>
</dbReference>
<evidence type="ECO:0000256" key="10">
    <source>
        <dbReference type="PIRSR" id="PIRSR602481-2"/>
    </source>
</evidence>
<feature type="binding site" evidence="9">
    <location>
        <position position="136"/>
    </location>
    <ligand>
        <name>Zn(2+)</name>
        <dbReference type="ChEBI" id="CHEBI:29105"/>
    </ligand>
</feature>
<keyword evidence="5 9" id="KW-0862">Zinc</keyword>
<dbReference type="InterPro" id="IPR043135">
    <property type="entry name" value="Fur_C"/>
</dbReference>
<dbReference type="PANTHER" id="PTHR33202">
    <property type="entry name" value="ZINC UPTAKE REGULATION PROTEIN"/>
    <property type="match status" value="1"/>
</dbReference>
<organism evidence="11 12">
    <name type="scientific">Aerococcus urinaehominis</name>
    <dbReference type="NCBI Taxonomy" id="128944"/>
    <lineage>
        <taxon>Bacteria</taxon>
        <taxon>Bacillati</taxon>
        <taxon>Bacillota</taxon>
        <taxon>Bacilli</taxon>
        <taxon>Lactobacillales</taxon>
        <taxon>Aerococcaceae</taxon>
        <taxon>Aerococcus</taxon>
    </lineage>
</organism>
<dbReference type="Pfam" id="PF01475">
    <property type="entry name" value="FUR"/>
    <property type="match status" value="1"/>
</dbReference>
<proteinExistence type="inferred from homology"/>
<evidence type="ECO:0000313" key="12">
    <source>
        <dbReference type="Proteomes" id="UP000062260"/>
    </source>
</evidence>
<feature type="binding site" evidence="9">
    <location>
        <position position="99"/>
    </location>
    <ligand>
        <name>Zn(2+)</name>
        <dbReference type="ChEBI" id="CHEBI:29105"/>
    </ligand>
</feature>
<keyword evidence="6" id="KW-0805">Transcription regulation</keyword>
<keyword evidence="4" id="KW-0678">Repressor</keyword>
<comment type="subcellular location">
    <subcellularLocation>
        <location evidence="1">Cytoplasm</location>
    </subcellularLocation>
</comment>
<dbReference type="Gene3D" id="1.10.10.10">
    <property type="entry name" value="Winged helix-like DNA-binding domain superfamily/Winged helix DNA-binding domain"/>
    <property type="match status" value="1"/>
</dbReference>
<evidence type="ECO:0000256" key="6">
    <source>
        <dbReference type="ARBA" id="ARBA00023015"/>
    </source>
</evidence>
<keyword evidence="3" id="KW-0963">Cytoplasm</keyword>
<dbReference type="Proteomes" id="UP000062260">
    <property type="component" value="Chromosome"/>
</dbReference>
<dbReference type="GO" id="GO:0003700">
    <property type="term" value="F:DNA-binding transcription factor activity"/>
    <property type="evidence" value="ECO:0007669"/>
    <property type="project" value="InterPro"/>
</dbReference>
<evidence type="ECO:0000256" key="5">
    <source>
        <dbReference type="ARBA" id="ARBA00022833"/>
    </source>
</evidence>
<evidence type="ECO:0000256" key="1">
    <source>
        <dbReference type="ARBA" id="ARBA00004496"/>
    </source>
</evidence>
<reference evidence="11 12" key="1">
    <citation type="journal article" date="2016" name="Genome Announc.">
        <title>Complete Genome Sequences of Aerococcus christensenii CCUG 28831T, Aerococcus sanguinicola CCUG 43001T, Aerococcus urinae CCUG 36881T, Aerococcus urinaeequi CCUG 28094T, Aerococcus urinaehominis CCUG 42038 BT, and Aerococcus viridans CCUG 4311T.</title>
        <authorList>
            <person name="Carkaci D."/>
            <person name="Dargis R."/>
            <person name="Nielsen X.C."/>
            <person name="Skovgaard O."/>
            <person name="Fuursted K."/>
            <person name="Christensen J.J."/>
        </authorList>
    </citation>
    <scope>NUCLEOTIDE SEQUENCE [LARGE SCALE GENOMIC DNA]</scope>
    <source>
        <strain evidence="11 12">CCUG42038B</strain>
    </source>
</reference>
<evidence type="ECO:0000256" key="3">
    <source>
        <dbReference type="ARBA" id="ARBA00022490"/>
    </source>
</evidence>
<dbReference type="AlphaFoldDB" id="A0A0X8FJL5"/>
<dbReference type="STRING" id="128944.AWM75_00275"/>
<evidence type="ECO:0000313" key="11">
    <source>
        <dbReference type="EMBL" id="AMB98519.1"/>
    </source>
</evidence>
<dbReference type="KEGG" id="auh:AWM75_00275"/>
<dbReference type="OrthoDB" id="8659436at2"/>
<evidence type="ECO:0000256" key="7">
    <source>
        <dbReference type="ARBA" id="ARBA00023125"/>
    </source>
</evidence>
<accession>A0A0X8FJL5</accession>
<sequence length="144" mass="16552">MADFVQEAMTQLKEAGYKYTQRRADLLAVFAGEDHDRAFTAHQVQEAIADKYPNMSFDTIYRNLKLFADHHLLEETDLNGEMIFTRHCSPHLGHHHFICTNCGKTIPIHHCPMDIFVDQLPGCKIQGHRFEIQGLCPDCNPENQ</sequence>
<dbReference type="InterPro" id="IPR002481">
    <property type="entry name" value="FUR"/>
</dbReference>
<dbReference type="GO" id="GO:1900376">
    <property type="term" value="P:regulation of secondary metabolite biosynthetic process"/>
    <property type="evidence" value="ECO:0007669"/>
    <property type="project" value="TreeGrafter"/>
</dbReference>
<keyword evidence="10" id="KW-0408">Iron</keyword>
<keyword evidence="12" id="KW-1185">Reference proteome</keyword>
<dbReference type="GO" id="GO:0005737">
    <property type="term" value="C:cytoplasm"/>
    <property type="evidence" value="ECO:0007669"/>
    <property type="project" value="UniProtKB-SubCell"/>
</dbReference>
<protein>
    <submittedName>
        <fullName evidence="11">Fur family transcriptional regulator</fullName>
    </submittedName>
</protein>
<dbReference type="InterPro" id="IPR036388">
    <property type="entry name" value="WH-like_DNA-bd_sf"/>
</dbReference>
<dbReference type="GO" id="GO:0000976">
    <property type="term" value="F:transcription cis-regulatory region binding"/>
    <property type="evidence" value="ECO:0007669"/>
    <property type="project" value="TreeGrafter"/>
</dbReference>
<evidence type="ECO:0000256" key="9">
    <source>
        <dbReference type="PIRSR" id="PIRSR602481-1"/>
    </source>
</evidence>
<keyword evidence="7" id="KW-0238">DNA-binding</keyword>
<dbReference type="SUPFAM" id="SSF46785">
    <property type="entry name" value="Winged helix' DNA-binding domain"/>
    <property type="match status" value="1"/>
</dbReference>
<dbReference type="Gene3D" id="3.30.1490.190">
    <property type="match status" value="1"/>
</dbReference>
<reference evidence="12" key="2">
    <citation type="submission" date="2016-01" db="EMBL/GenBank/DDBJ databases">
        <title>Six Aerococcus type strain genome sequencing and assembly using PacBio and Illumina Hiseq.</title>
        <authorList>
            <person name="Carkaci D."/>
            <person name="Dargis R."/>
            <person name="Nielsen X.C."/>
            <person name="Skovgaard O."/>
            <person name="Fuursted K."/>
            <person name="Christensen J.J."/>
        </authorList>
    </citation>
    <scope>NUCLEOTIDE SEQUENCE [LARGE SCALE GENOMIC DNA]</scope>
    <source>
        <strain evidence="12">CCUG42038B</strain>
    </source>
</reference>
<keyword evidence="8" id="KW-0804">Transcription</keyword>
<dbReference type="EMBL" id="CP014163">
    <property type="protein sequence ID" value="AMB98519.1"/>
    <property type="molecule type" value="Genomic_DNA"/>
</dbReference>
<feature type="binding site" evidence="9">
    <location>
        <position position="139"/>
    </location>
    <ligand>
        <name>Zn(2+)</name>
        <dbReference type="ChEBI" id="CHEBI:29105"/>
    </ligand>
</feature>
<keyword evidence="9" id="KW-0479">Metal-binding</keyword>
<comment type="similarity">
    <text evidence="2">Belongs to the Fur family.</text>
</comment>
<evidence type="ECO:0000256" key="4">
    <source>
        <dbReference type="ARBA" id="ARBA00022491"/>
    </source>
</evidence>
<comment type="cofactor">
    <cofactor evidence="10">
        <name>Mn(2+)</name>
        <dbReference type="ChEBI" id="CHEBI:29035"/>
    </cofactor>
    <cofactor evidence="10">
        <name>Fe(2+)</name>
        <dbReference type="ChEBI" id="CHEBI:29033"/>
    </cofactor>
    <text evidence="10">Binds 1 Mn(2+) or Fe(2+) ion per subunit.</text>
</comment>
<name>A0A0X8FJL5_9LACT</name>
<dbReference type="InterPro" id="IPR036390">
    <property type="entry name" value="WH_DNA-bd_sf"/>
</dbReference>
<dbReference type="PANTHER" id="PTHR33202:SF1">
    <property type="entry name" value="FERRIC UPTAKE REGULATION PROTEIN"/>
    <property type="match status" value="1"/>
</dbReference>
<comment type="cofactor">
    <cofactor evidence="9">
        <name>Zn(2+)</name>
        <dbReference type="ChEBI" id="CHEBI:29105"/>
    </cofactor>
    <text evidence="9">Binds 1 zinc ion per subunit.</text>
</comment>
<evidence type="ECO:0000256" key="2">
    <source>
        <dbReference type="ARBA" id="ARBA00007957"/>
    </source>
</evidence>
<gene>
    <name evidence="11" type="ORF">AWM75_00275</name>
</gene>
<dbReference type="RefSeq" id="WP_067977178.1">
    <property type="nucleotide sequence ID" value="NZ_CP014163.1"/>
</dbReference>
<evidence type="ECO:0000256" key="8">
    <source>
        <dbReference type="ARBA" id="ARBA00023163"/>
    </source>
</evidence>